<name>A0A4Y2F150_ARAVE</name>
<comment type="caution">
    <text evidence="1">The sequence shown here is derived from an EMBL/GenBank/DDBJ whole genome shotgun (WGS) entry which is preliminary data.</text>
</comment>
<organism evidence="1 2">
    <name type="scientific">Araneus ventricosus</name>
    <name type="common">Orbweaver spider</name>
    <name type="synonym">Epeira ventricosa</name>
    <dbReference type="NCBI Taxonomy" id="182803"/>
    <lineage>
        <taxon>Eukaryota</taxon>
        <taxon>Metazoa</taxon>
        <taxon>Ecdysozoa</taxon>
        <taxon>Arthropoda</taxon>
        <taxon>Chelicerata</taxon>
        <taxon>Arachnida</taxon>
        <taxon>Araneae</taxon>
        <taxon>Araneomorphae</taxon>
        <taxon>Entelegynae</taxon>
        <taxon>Araneoidea</taxon>
        <taxon>Araneidae</taxon>
        <taxon>Araneus</taxon>
    </lineage>
</organism>
<evidence type="ECO:0000313" key="1">
    <source>
        <dbReference type="EMBL" id="GBM35252.1"/>
    </source>
</evidence>
<accession>A0A4Y2F150</accession>
<keyword evidence="2" id="KW-1185">Reference proteome</keyword>
<gene>
    <name evidence="1" type="ORF">AVEN_45520_1</name>
</gene>
<reference evidence="1 2" key="1">
    <citation type="journal article" date="2019" name="Sci. Rep.">
        <title>Orb-weaving spider Araneus ventricosus genome elucidates the spidroin gene catalogue.</title>
        <authorList>
            <person name="Kono N."/>
            <person name="Nakamura H."/>
            <person name="Ohtoshi R."/>
            <person name="Moran D.A.P."/>
            <person name="Shinohara A."/>
            <person name="Yoshida Y."/>
            <person name="Fujiwara M."/>
            <person name="Mori M."/>
            <person name="Tomita M."/>
            <person name="Arakawa K."/>
        </authorList>
    </citation>
    <scope>NUCLEOTIDE SEQUENCE [LARGE SCALE GENOMIC DNA]</scope>
</reference>
<dbReference type="EMBL" id="BGPR01000780">
    <property type="protein sequence ID" value="GBM35252.1"/>
    <property type="molecule type" value="Genomic_DNA"/>
</dbReference>
<proteinExistence type="predicted"/>
<protein>
    <submittedName>
        <fullName evidence="1">Uncharacterized protein</fullName>
    </submittedName>
</protein>
<sequence length="95" mass="10704">MDVDLLDLLLTAVHPASEVGPAKHQRKKAPNHEYHVLKRWRQGTKFAIIILNANIGFVPPPPMVRFCYFSYLNQESSSTVLNQESLSTVLNQDSA</sequence>
<dbReference type="AlphaFoldDB" id="A0A4Y2F150"/>
<dbReference type="Proteomes" id="UP000499080">
    <property type="component" value="Unassembled WGS sequence"/>
</dbReference>
<evidence type="ECO:0000313" key="2">
    <source>
        <dbReference type="Proteomes" id="UP000499080"/>
    </source>
</evidence>